<comment type="subcellular location">
    <subcellularLocation>
        <location evidence="1">Nucleus</location>
    </subcellularLocation>
</comment>
<evidence type="ECO:0000256" key="2">
    <source>
        <dbReference type="SAM" id="MobiDB-lite"/>
    </source>
</evidence>
<feature type="domain" description="HTH psq-type" evidence="3">
    <location>
        <begin position="250"/>
        <end position="285"/>
    </location>
</feature>
<dbReference type="GO" id="GO:0003677">
    <property type="term" value="F:DNA binding"/>
    <property type="evidence" value="ECO:0007669"/>
    <property type="project" value="InterPro"/>
</dbReference>
<evidence type="ECO:0000256" key="1">
    <source>
        <dbReference type="ARBA" id="ARBA00004123"/>
    </source>
</evidence>
<evidence type="ECO:0000313" key="5">
    <source>
        <dbReference type="Proteomes" id="UP000747542"/>
    </source>
</evidence>
<dbReference type="AlphaFoldDB" id="A0A8J5JYR6"/>
<dbReference type="InterPro" id="IPR009057">
    <property type="entry name" value="Homeodomain-like_sf"/>
</dbReference>
<keyword evidence="5" id="KW-1185">Reference proteome</keyword>
<dbReference type="SUPFAM" id="SSF46689">
    <property type="entry name" value="Homeodomain-like"/>
    <property type="match status" value="1"/>
</dbReference>
<evidence type="ECO:0000259" key="3">
    <source>
        <dbReference type="Pfam" id="PF05225"/>
    </source>
</evidence>
<feature type="region of interest" description="Disordered" evidence="2">
    <location>
        <begin position="288"/>
        <end position="309"/>
    </location>
</feature>
<proteinExistence type="predicted"/>
<dbReference type="EMBL" id="JAHLQT010021942">
    <property type="protein sequence ID" value="KAG7166920.1"/>
    <property type="molecule type" value="Genomic_DNA"/>
</dbReference>
<protein>
    <recommendedName>
        <fullName evidence="3">HTH psq-type domain-containing protein</fullName>
    </recommendedName>
</protein>
<dbReference type="Proteomes" id="UP000747542">
    <property type="component" value="Unassembled WGS sequence"/>
</dbReference>
<reference evidence="4" key="1">
    <citation type="journal article" date="2021" name="Sci. Adv.">
        <title>The American lobster genome reveals insights on longevity, neural, and immune adaptations.</title>
        <authorList>
            <person name="Polinski J.M."/>
            <person name="Zimin A.V."/>
            <person name="Clark K.F."/>
            <person name="Kohn A.B."/>
            <person name="Sadowski N."/>
            <person name="Timp W."/>
            <person name="Ptitsyn A."/>
            <person name="Khanna P."/>
            <person name="Romanova D.Y."/>
            <person name="Williams P."/>
            <person name="Greenwood S.J."/>
            <person name="Moroz L.L."/>
            <person name="Walt D.R."/>
            <person name="Bodnar A.G."/>
        </authorList>
    </citation>
    <scope>NUCLEOTIDE SEQUENCE</scope>
    <source>
        <strain evidence="4">GMGI-L3</strain>
    </source>
</reference>
<name>A0A8J5JYR6_HOMAM</name>
<dbReference type="Pfam" id="PF05225">
    <property type="entry name" value="HTH_psq"/>
    <property type="match status" value="1"/>
</dbReference>
<dbReference type="GO" id="GO:0005634">
    <property type="term" value="C:nucleus"/>
    <property type="evidence" value="ECO:0007669"/>
    <property type="project" value="UniProtKB-SubCell"/>
</dbReference>
<organism evidence="4 5">
    <name type="scientific">Homarus americanus</name>
    <name type="common">American lobster</name>
    <dbReference type="NCBI Taxonomy" id="6706"/>
    <lineage>
        <taxon>Eukaryota</taxon>
        <taxon>Metazoa</taxon>
        <taxon>Ecdysozoa</taxon>
        <taxon>Arthropoda</taxon>
        <taxon>Crustacea</taxon>
        <taxon>Multicrustacea</taxon>
        <taxon>Malacostraca</taxon>
        <taxon>Eumalacostraca</taxon>
        <taxon>Eucarida</taxon>
        <taxon>Decapoda</taxon>
        <taxon>Pleocyemata</taxon>
        <taxon>Astacidea</taxon>
        <taxon>Nephropoidea</taxon>
        <taxon>Nephropidae</taxon>
        <taxon>Homarus</taxon>
    </lineage>
</organism>
<comment type="caution">
    <text evidence="4">The sequence shown here is derived from an EMBL/GenBank/DDBJ whole genome shotgun (WGS) entry which is preliminary data.</text>
</comment>
<gene>
    <name evidence="4" type="ORF">Hamer_G021737</name>
</gene>
<feature type="compositionally biased region" description="Basic and acidic residues" evidence="2">
    <location>
        <begin position="299"/>
        <end position="309"/>
    </location>
</feature>
<accession>A0A8J5JYR6</accession>
<sequence>MGPTKADMTFYEDDQDMDDLDDDEADHHVGHCVQGQRKKSGSALDLMAMCEEVELEEARAGGLSMSGDDSRPMKRVQIKLEHGTGVTDSQVQTSVEIPTSMNSHLHQQQAHQSTAEFLTTQEEVVIHQEPIEMHEDHRSHGTRTVSINHDEDPLAQAIKVTQASEDIGDQNMSGILTTSGTLVRMGTSQHASTSVQNTIEDGGLILLGLAGGESQGRVYTAGSSQSVATTASESLRPTAPKRLRKYSKQDLITALNLIRDGHLGIKPAARAFNIPVATLYTATKRHDISSPMQQVTEKTPNEAIKKHSG</sequence>
<dbReference type="InterPro" id="IPR007889">
    <property type="entry name" value="HTH_Psq"/>
</dbReference>
<dbReference type="Gene3D" id="1.10.10.60">
    <property type="entry name" value="Homeodomain-like"/>
    <property type="match status" value="1"/>
</dbReference>
<evidence type="ECO:0000313" key="4">
    <source>
        <dbReference type="EMBL" id="KAG7166920.1"/>
    </source>
</evidence>